<evidence type="ECO:0000256" key="1">
    <source>
        <dbReference type="ARBA" id="ARBA00004167"/>
    </source>
</evidence>
<evidence type="ECO:0000256" key="2">
    <source>
        <dbReference type="ARBA" id="ARBA00022679"/>
    </source>
</evidence>
<keyword evidence="6" id="KW-0325">Glycoprotein</keyword>
<dbReference type="InterPro" id="IPR010635">
    <property type="entry name" value="Heparan_SO4-6-sulfoTrfase"/>
</dbReference>
<evidence type="ECO:0000313" key="7">
    <source>
        <dbReference type="EMBL" id="MER8937512.1"/>
    </source>
</evidence>
<keyword evidence="5" id="KW-0472">Membrane</keyword>
<dbReference type="RefSeq" id="WP_287274851.1">
    <property type="nucleotide sequence ID" value="NZ_JAMYPJ010000080.1"/>
</dbReference>
<proteinExistence type="predicted"/>
<evidence type="ECO:0000313" key="8">
    <source>
        <dbReference type="Proteomes" id="UP001464387"/>
    </source>
</evidence>
<keyword evidence="2" id="KW-0808">Transferase</keyword>
<evidence type="ECO:0000256" key="3">
    <source>
        <dbReference type="ARBA" id="ARBA00022692"/>
    </source>
</evidence>
<dbReference type="Pfam" id="PF03567">
    <property type="entry name" value="Sulfotransfer_2"/>
    <property type="match status" value="1"/>
</dbReference>
<dbReference type="PANTHER" id="PTHR12812">
    <property type="entry name" value="HEPARAN SULFATE 6-O-SULFOTRANSFERASE 3"/>
    <property type="match status" value="1"/>
</dbReference>
<dbReference type="Gene3D" id="3.40.50.300">
    <property type="entry name" value="P-loop containing nucleotide triphosphate hydrolases"/>
    <property type="match status" value="1"/>
</dbReference>
<dbReference type="PANTHER" id="PTHR12812:SF0">
    <property type="entry name" value="HEPARAN-SULFATE 6-O-SULFOTRANSFERASE"/>
    <property type="match status" value="1"/>
</dbReference>
<keyword evidence="8" id="KW-1185">Reference proteome</keyword>
<dbReference type="SUPFAM" id="SSF52540">
    <property type="entry name" value="P-loop containing nucleoside triphosphate hydrolases"/>
    <property type="match status" value="1"/>
</dbReference>
<accession>A0ABV1YQX8</accession>
<gene>
    <name evidence="7" type="ORF">NKI33_31740</name>
</gene>
<reference evidence="7 8" key="1">
    <citation type="journal article" date="2024" name="Proc. Natl. Acad. Sci. U.S.A.">
        <title>The evolutionary genomics of adaptation to stress in wild rhizobium bacteria.</title>
        <authorList>
            <person name="Kehlet-Delgado H."/>
            <person name="Montoya A.P."/>
            <person name="Jensen K.T."/>
            <person name="Wendlandt C.E."/>
            <person name="Dexheimer C."/>
            <person name="Roberts M."/>
            <person name="Torres Martinez L."/>
            <person name="Friesen M.L."/>
            <person name="Griffitts J.S."/>
            <person name="Porter S.S."/>
        </authorList>
    </citation>
    <scope>NUCLEOTIDE SEQUENCE [LARGE SCALE GENOMIC DNA]</scope>
    <source>
        <strain evidence="7 8">M0729</strain>
    </source>
</reference>
<keyword evidence="3" id="KW-0812">Transmembrane</keyword>
<sequence>MWWMSFQRKLQRGPSSPADISLLEAPLAFVHIPKTAGTSFVRYLESHLPAGSIAPPFLGDFSAIQISDPSKKLFWGHFRFDDMSRYLPNAKYLTFLRDPIARSYSQYKSWHDPRNFPQDDPWRKIMTPEQIDDVEFAQKVSFDEFVSGARPRFEMQLRDVQTVMLSHRPAGTSEFLLSAKHNLQGMFFFGIVEDFDKSISQLQKKLFGLRSYTVPTELENRSDGRKLSLSSKGEERLVELLQNDIELYKFAVELFCERKKQAL</sequence>
<dbReference type="EMBL" id="JAMYPJ010000080">
    <property type="protein sequence ID" value="MER8937512.1"/>
    <property type="molecule type" value="Genomic_DNA"/>
</dbReference>
<comment type="subcellular location">
    <subcellularLocation>
        <location evidence="1">Membrane</location>
        <topology evidence="1">Single-pass membrane protein</topology>
    </subcellularLocation>
</comment>
<protein>
    <submittedName>
        <fullName evidence="7">Sulfotransferase family protein</fullName>
    </submittedName>
</protein>
<dbReference type="Proteomes" id="UP001464387">
    <property type="component" value="Unassembled WGS sequence"/>
</dbReference>
<evidence type="ECO:0000256" key="4">
    <source>
        <dbReference type="ARBA" id="ARBA00022989"/>
    </source>
</evidence>
<evidence type="ECO:0000256" key="6">
    <source>
        <dbReference type="ARBA" id="ARBA00023180"/>
    </source>
</evidence>
<name>A0ABV1YQX8_9HYPH</name>
<organism evidence="7 8">
    <name type="scientific">Mesorhizobium opportunistum</name>
    <dbReference type="NCBI Taxonomy" id="593909"/>
    <lineage>
        <taxon>Bacteria</taxon>
        <taxon>Pseudomonadati</taxon>
        <taxon>Pseudomonadota</taxon>
        <taxon>Alphaproteobacteria</taxon>
        <taxon>Hyphomicrobiales</taxon>
        <taxon>Phyllobacteriaceae</taxon>
        <taxon>Mesorhizobium</taxon>
    </lineage>
</organism>
<comment type="caution">
    <text evidence="7">The sequence shown here is derived from an EMBL/GenBank/DDBJ whole genome shotgun (WGS) entry which is preliminary data.</text>
</comment>
<dbReference type="InterPro" id="IPR027417">
    <property type="entry name" value="P-loop_NTPase"/>
</dbReference>
<keyword evidence="4" id="KW-1133">Transmembrane helix</keyword>
<dbReference type="InterPro" id="IPR005331">
    <property type="entry name" value="Sulfotransferase"/>
</dbReference>
<evidence type="ECO:0000256" key="5">
    <source>
        <dbReference type="ARBA" id="ARBA00023136"/>
    </source>
</evidence>